<protein>
    <recommendedName>
        <fullName evidence="1">CULT domain-containing protein</fullName>
    </recommendedName>
</protein>
<comment type="caution">
    <text evidence="2">The sequence shown here is derived from an EMBL/GenBank/DDBJ whole genome shotgun (WGS) entry which is preliminary data.</text>
</comment>
<accession>A0A7W4W3R9</accession>
<reference evidence="2 3" key="1">
    <citation type="submission" date="2020-08" db="EMBL/GenBank/DDBJ databases">
        <title>Genomic Encyclopedia of Type Strains, Phase III (KMG-III): the genomes of soil and plant-associated and newly described type strains.</title>
        <authorList>
            <person name="Whitman W."/>
        </authorList>
    </citation>
    <scope>NUCLEOTIDE SEQUENCE [LARGE SCALE GENOMIC DNA]</scope>
    <source>
        <strain evidence="2 3">CECT 8654</strain>
    </source>
</reference>
<evidence type="ECO:0000259" key="1">
    <source>
        <dbReference type="PROSITE" id="PS51788"/>
    </source>
</evidence>
<dbReference type="Proteomes" id="UP000537130">
    <property type="component" value="Unassembled WGS sequence"/>
</dbReference>
<sequence>MATEDTILPGWLDQCLQQEERRPEDYILCSLCLSPITHKQARLSVQGAHEHRVVNPHNITFQLACFEVAPGCTISGPPTPAFSWFRTFYWQYATCSECHEHMGWYYENHDQDSFFGLIISRLAISG</sequence>
<evidence type="ECO:0000313" key="3">
    <source>
        <dbReference type="Proteomes" id="UP000537130"/>
    </source>
</evidence>
<organism evidence="2 3">
    <name type="scientific">Litorivivens lipolytica</name>
    <dbReference type="NCBI Taxonomy" id="1524264"/>
    <lineage>
        <taxon>Bacteria</taxon>
        <taxon>Pseudomonadati</taxon>
        <taxon>Pseudomonadota</taxon>
        <taxon>Gammaproteobacteria</taxon>
        <taxon>Litorivivens</taxon>
    </lineage>
</organism>
<dbReference type="Gene3D" id="2.170.150.20">
    <property type="entry name" value="Peptide methionine sulfoxide reductase"/>
    <property type="match status" value="1"/>
</dbReference>
<name>A0A7W4W3R9_9GAMM</name>
<gene>
    <name evidence="2" type="ORF">FHR99_001132</name>
</gene>
<dbReference type="RefSeq" id="WP_183409551.1">
    <property type="nucleotide sequence ID" value="NZ_JACHWY010000001.1"/>
</dbReference>
<dbReference type="InterPro" id="IPR034750">
    <property type="entry name" value="CULT"/>
</dbReference>
<dbReference type="PROSITE" id="PS51788">
    <property type="entry name" value="CULT"/>
    <property type="match status" value="1"/>
</dbReference>
<dbReference type="CDD" id="cd15777">
    <property type="entry name" value="CRBN_C_like"/>
    <property type="match status" value="1"/>
</dbReference>
<keyword evidence="3" id="KW-1185">Reference proteome</keyword>
<feature type="domain" description="CULT" evidence="1">
    <location>
        <begin position="24"/>
        <end position="126"/>
    </location>
</feature>
<evidence type="ECO:0000313" key="2">
    <source>
        <dbReference type="EMBL" id="MBB3046896.1"/>
    </source>
</evidence>
<proteinExistence type="predicted"/>
<dbReference type="EMBL" id="JACHWY010000001">
    <property type="protein sequence ID" value="MBB3046896.1"/>
    <property type="molecule type" value="Genomic_DNA"/>
</dbReference>
<dbReference type="AlphaFoldDB" id="A0A7W4W3R9"/>